<dbReference type="AlphaFoldDB" id="A0A0S4JBW6"/>
<feature type="compositionally biased region" description="Polar residues" evidence="2">
    <location>
        <begin position="934"/>
        <end position="946"/>
    </location>
</feature>
<name>A0A0S4JBW6_BODSA</name>
<feature type="region of interest" description="Disordered" evidence="2">
    <location>
        <begin position="1"/>
        <end position="56"/>
    </location>
</feature>
<feature type="region of interest" description="Disordered" evidence="2">
    <location>
        <begin position="933"/>
        <end position="990"/>
    </location>
</feature>
<feature type="compositionally biased region" description="Pro residues" evidence="2">
    <location>
        <begin position="687"/>
        <end position="700"/>
    </location>
</feature>
<feature type="compositionally biased region" description="Polar residues" evidence="2">
    <location>
        <begin position="625"/>
        <end position="638"/>
    </location>
</feature>
<gene>
    <name evidence="3" type="ORF">BSAL_11585</name>
</gene>
<sequence>MRAATAASALSPSRRTRSSGGGQHASPIPKVDAATRDKKKFSSIRRGPSDGENQVNHLTLAFMDMWRRRGPRDHNTNDMEESSVQQIEGEDDNAVTPRTSQQAGQAGRIVSTAAASHRLQVLRFLKSTTQREAQVLDLRGATLNAEDFVYVGVILANHPTICTVDLRGIPIPPLVARMLITLVNQNRFLTDIFVDEQFLSSGDMTALLVSLEANRIHVTQERKRRWVEKEAALYKDSVLVFAKLLETFFVNEMRSRHDLEELEWGRRTETVLQATSHRKKTLRRQHNRRTLEMVLERLQIVVEREGAFRKTIRVERLKGIVKYAVDLEASARDALSREEHRVRAEHKQSETKDWVLARRREKVRKEFEASRRHDIEVTETSGRHTNMEEAAHLWRRLEDIASKDRDQVLIAESIRLEKERRDAIQKRKEAEAARERKEREEKEKAMLLQRLRTEQRKERERFEVESGVGRKRLQSDRAIFFRAIEERWAVELSVMKYYTTFLGAYKEFSELMMTPLLPVIRGNTTKLLTPQLEKDATANTLDEANAAAPPKRRSVAPHISLRLEPPTGWTQRTVTCLGEVRASIEAFQERASAALIYKQPSHRDSIIIAGSLGHGANPPLPQVLGLSSTGGPSNTTSIGDVEVSPIPPQRRLTGSTNPNTSIGLSFDEDSDTTTPPPSAGGKGMITPPHPTASDTPPPLHSPTTQNVVLSSGGGSTQQQAPPPPLVSFAPNLQSPTTTTAASINVMPPQQLVVYEWSYDRIRGMLSHLEGLPMHRLKAVDDVMLWKTNVAAVDMTVAVDVAAIVTSTTLELSFNPLLLRIEVIGGGPAGQLGGDEKAHFSMELSSVSDVETHAVIQLHTGVGSVRIRQLENAPRILDALDERYYASVAGGSKSQAMTSGLRRLTTFRLSPPVPAVSLPAPLPLPMHQPDLQLEASPQQRQASNDTVPSRDEADPTAAAKAAMEGETSALWDDELPPPVSSAKEKSLTGVEASDASPMLLASTSLVPDGSITMARHQVPAQQQPTPSSLLSTLCILETLRSVTLRLTGKRTKKATLPRRSSTAVAAPAAPAAVAPVRFDLSLSCGDDTPRGSIRFPTVREEFF</sequence>
<keyword evidence="1" id="KW-0175">Coiled coil</keyword>
<feature type="coiled-coil region" evidence="1">
    <location>
        <begin position="413"/>
        <end position="457"/>
    </location>
</feature>
<feature type="region of interest" description="Disordered" evidence="2">
    <location>
        <begin position="619"/>
        <end position="733"/>
    </location>
</feature>
<dbReference type="Proteomes" id="UP000051952">
    <property type="component" value="Unassembled WGS sequence"/>
</dbReference>
<organism evidence="3 4">
    <name type="scientific">Bodo saltans</name>
    <name type="common">Flagellated protozoan</name>
    <dbReference type="NCBI Taxonomy" id="75058"/>
    <lineage>
        <taxon>Eukaryota</taxon>
        <taxon>Discoba</taxon>
        <taxon>Euglenozoa</taxon>
        <taxon>Kinetoplastea</taxon>
        <taxon>Metakinetoplastina</taxon>
        <taxon>Eubodonida</taxon>
        <taxon>Bodonidae</taxon>
        <taxon>Bodo</taxon>
    </lineage>
</organism>
<evidence type="ECO:0000256" key="1">
    <source>
        <dbReference type="SAM" id="Coils"/>
    </source>
</evidence>
<accession>A0A0S4JBW6</accession>
<proteinExistence type="predicted"/>
<keyword evidence="4" id="KW-1185">Reference proteome</keyword>
<dbReference type="EMBL" id="CYKH01001579">
    <property type="protein sequence ID" value="CUG87716.1"/>
    <property type="molecule type" value="Genomic_DNA"/>
</dbReference>
<feature type="region of interest" description="Disordered" evidence="2">
    <location>
        <begin position="69"/>
        <end position="106"/>
    </location>
</feature>
<evidence type="ECO:0000313" key="4">
    <source>
        <dbReference type="Proteomes" id="UP000051952"/>
    </source>
</evidence>
<evidence type="ECO:0000256" key="2">
    <source>
        <dbReference type="SAM" id="MobiDB-lite"/>
    </source>
</evidence>
<protein>
    <submittedName>
        <fullName evidence="3">Uncharacterized protein</fullName>
    </submittedName>
</protein>
<feature type="compositionally biased region" description="Polar residues" evidence="2">
    <location>
        <begin position="652"/>
        <end position="663"/>
    </location>
</feature>
<reference evidence="4" key="1">
    <citation type="submission" date="2015-09" db="EMBL/GenBank/DDBJ databases">
        <authorList>
            <consortium name="Pathogen Informatics"/>
        </authorList>
    </citation>
    <scope>NUCLEOTIDE SEQUENCE [LARGE SCALE GENOMIC DNA]</scope>
    <source>
        <strain evidence="4">Lake Konstanz</strain>
    </source>
</reference>
<dbReference type="VEuPathDB" id="TriTrypDB:BSAL_11585"/>
<evidence type="ECO:0000313" key="3">
    <source>
        <dbReference type="EMBL" id="CUG87716.1"/>
    </source>
</evidence>